<organism evidence="2">
    <name type="scientific">uncultured Rubrobacteraceae bacterium</name>
    <dbReference type="NCBI Taxonomy" id="349277"/>
    <lineage>
        <taxon>Bacteria</taxon>
        <taxon>Bacillati</taxon>
        <taxon>Actinomycetota</taxon>
        <taxon>Rubrobacteria</taxon>
        <taxon>Rubrobacterales</taxon>
        <taxon>Rubrobacteraceae</taxon>
        <taxon>environmental samples</taxon>
    </lineage>
</organism>
<reference evidence="2" key="1">
    <citation type="submission" date="2020-02" db="EMBL/GenBank/DDBJ databases">
        <authorList>
            <person name="Meier V. D."/>
        </authorList>
    </citation>
    <scope>NUCLEOTIDE SEQUENCE</scope>
    <source>
        <strain evidence="2">AVDCRST_MAG55</strain>
    </source>
</reference>
<feature type="compositionally biased region" description="Low complexity" evidence="1">
    <location>
        <begin position="1"/>
        <end position="18"/>
    </location>
</feature>
<feature type="non-terminal residue" evidence="2">
    <location>
        <position position="70"/>
    </location>
</feature>
<name>A0A6J4Q2A7_9ACTN</name>
<evidence type="ECO:0000256" key="1">
    <source>
        <dbReference type="SAM" id="MobiDB-lite"/>
    </source>
</evidence>
<dbReference type="EMBL" id="CADCUZ010000136">
    <property type="protein sequence ID" value="CAA9432654.1"/>
    <property type="molecule type" value="Genomic_DNA"/>
</dbReference>
<gene>
    <name evidence="2" type="ORF">AVDCRST_MAG55-2770</name>
</gene>
<dbReference type="AlphaFoldDB" id="A0A6J4Q2A7"/>
<evidence type="ECO:0000313" key="2">
    <source>
        <dbReference type="EMBL" id="CAA9432654.1"/>
    </source>
</evidence>
<protein>
    <submittedName>
        <fullName evidence="2">Uncharacterized protein</fullName>
    </submittedName>
</protein>
<feature type="region of interest" description="Disordered" evidence="1">
    <location>
        <begin position="1"/>
        <end position="70"/>
    </location>
</feature>
<proteinExistence type="predicted"/>
<feature type="compositionally biased region" description="Low complexity" evidence="1">
    <location>
        <begin position="34"/>
        <end position="48"/>
    </location>
</feature>
<accession>A0A6J4Q2A7</accession>
<sequence>WQTWTTSSPATAPTVRPSDPARRPRSPEHSSATGGRCCPRSGSSSPRARSSRRPITWANTPGGSRRTYRR</sequence>
<feature type="compositionally biased region" description="Basic and acidic residues" evidence="1">
    <location>
        <begin position="19"/>
        <end position="28"/>
    </location>
</feature>
<feature type="non-terminal residue" evidence="2">
    <location>
        <position position="1"/>
    </location>
</feature>